<dbReference type="Pfam" id="PF12752">
    <property type="entry name" value="SUZ"/>
    <property type="match status" value="1"/>
</dbReference>
<dbReference type="InterPro" id="IPR024771">
    <property type="entry name" value="SUZ"/>
</dbReference>
<dbReference type="WBParaSite" id="ACOC_0000543201-mRNA-1">
    <property type="protein sequence ID" value="ACOC_0000543201-mRNA-1"/>
    <property type="gene ID" value="ACOC_0000543201"/>
</dbReference>
<dbReference type="STRING" id="334426.A0A158PGN9"/>
<evidence type="ECO:0000313" key="3">
    <source>
        <dbReference type="Proteomes" id="UP000267027"/>
    </source>
</evidence>
<sequence length="488" mass="53103">MLNIFLEVIFEHRVLSATGCAFFVSYWMSYFIPVETADSSSGDVVEDWENDEAGESMEKQLTERFKQRCKLVVMELFLAYLSFVTNFIGKIGAFVVKIRILQRAQADKEARKERAARCQEEARLNACFLSTSSITPTGPGGAPPAPVRILRRPESSDKIREEKFQAQLAKAEEAARNQLTPEQKEALYVKARDRIMGPEYKPDNSQNAQNVAIVSRCKSPEQIRVPRFTDLPLAGAISATSHDVNIGSTIMMASMGSVAGVASASTVGTPIAAAQQSTQQTPTSLLTMSSAPVGIPVQQTNAITQGLNQQVMGQQQTCLVSSPQSSKTIGAYPQYVIAQPQQHIPFSMTVGANQSMVPFIDTTRPPPAVSSITGHVNPSQVAAVPLAPVGRGYYNPPNVIPSTGHHQLRHNIPQQQQQQAGLQYVSPVMSIYPPGSLTAAMRGDPGGVSSVLVVEMFLYDDKELRGTQYENVEVRSTSETVGIHCGFR</sequence>
<proteinExistence type="predicted"/>
<dbReference type="OMA" id="DRIMGPE"/>
<name>A0A158PGN9_ANGCS</name>
<protein>
    <submittedName>
        <fullName evidence="4">SUZ domain-containing protein</fullName>
    </submittedName>
</protein>
<evidence type="ECO:0000313" key="2">
    <source>
        <dbReference type="EMBL" id="VDM57018.1"/>
    </source>
</evidence>
<dbReference type="AlphaFoldDB" id="A0A158PGN9"/>
<evidence type="ECO:0000259" key="1">
    <source>
        <dbReference type="PROSITE" id="PS51673"/>
    </source>
</evidence>
<evidence type="ECO:0000313" key="4">
    <source>
        <dbReference type="WBParaSite" id="ACOC_0000543201-mRNA-1"/>
    </source>
</evidence>
<dbReference type="EMBL" id="UYYA01003871">
    <property type="protein sequence ID" value="VDM57018.1"/>
    <property type="molecule type" value="Genomic_DNA"/>
</dbReference>
<feature type="domain" description="SUZ" evidence="1">
    <location>
        <begin position="123"/>
        <end position="200"/>
    </location>
</feature>
<keyword evidence="3" id="KW-1185">Reference proteome</keyword>
<reference evidence="4" key="1">
    <citation type="submission" date="2016-04" db="UniProtKB">
        <authorList>
            <consortium name="WormBaseParasite"/>
        </authorList>
    </citation>
    <scope>IDENTIFICATION</scope>
</reference>
<organism evidence="4">
    <name type="scientific">Angiostrongylus costaricensis</name>
    <name type="common">Nematode worm</name>
    <dbReference type="NCBI Taxonomy" id="334426"/>
    <lineage>
        <taxon>Eukaryota</taxon>
        <taxon>Metazoa</taxon>
        <taxon>Ecdysozoa</taxon>
        <taxon>Nematoda</taxon>
        <taxon>Chromadorea</taxon>
        <taxon>Rhabditida</taxon>
        <taxon>Rhabditina</taxon>
        <taxon>Rhabditomorpha</taxon>
        <taxon>Strongyloidea</taxon>
        <taxon>Metastrongylidae</taxon>
        <taxon>Angiostrongylus</taxon>
    </lineage>
</organism>
<dbReference type="Proteomes" id="UP000267027">
    <property type="component" value="Unassembled WGS sequence"/>
</dbReference>
<accession>A0A158PGN9</accession>
<dbReference type="PROSITE" id="PS51673">
    <property type="entry name" value="SUZ"/>
    <property type="match status" value="1"/>
</dbReference>
<gene>
    <name evidence="2" type="ORF">ACOC_LOCUS5433</name>
</gene>
<reference evidence="2 3" key="2">
    <citation type="submission" date="2018-11" db="EMBL/GenBank/DDBJ databases">
        <authorList>
            <consortium name="Pathogen Informatics"/>
        </authorList>
    </citation>
    <scope>NUCLEOTIDE SEQUENCE [LARGE SCALE GENOMIC DNA]</scope>
    <source>
        <strain evidence="2 3">Costa Rica</strain>
    </source>
</reference>
<dbReference type="OrthoDB" id="5373615at2759"/>